<protein>
    <submittedName>
        <fullName evidence="1">T9SS C-terminal target domain-containing protein</fullName>
    </submittedName>
</protein>
<name>A0A395M2F8_9BACT</name>
<reference evidence="1 2" key="1">
    <citation type="journal article" date="2011" name="ISME J.">
        <title>Community ecology of hot spring cyanobacterial mats: predominant populations and their functional potential.</title>
        <authorList>
            <person name="Klatt C.G."/>
            <person name="Wood J.M."/>
            <person name="Rusch D.B."/>
            <person name="Bateson M.M."/>
            <person name="Hamamura N."/>
            <person name="Heidelberg J.F."/>
            <person name="Grossman A.R."/>
            <person name="Bhaya D."/>
            <person name="Cohan F.M."/>
            <person name="Kuhl M."/>
            <person name="Bryant D.A."/>
            <person name="Ward D.M."/>
        </authorList>
    </citation>
    <scope>NUCLEOTIDE SEQUENCE [LARGE SCALE GENOMIC DNA]</scope>
    <source>
        <strain evidence="1">OS</strain>
    </source>
</reference>
<evidence type="ECO:0000313" key="1">
    <source>
        <dbReference type="EMBL" id="RFM24930.1"/>
    </source>
</evidence>
<dbReference type="InterPro" id="IPR026444">
    <property type="entry name" value="Secre_tail"/>
</dbReference>
<gene>
    <name evidence="1" type="ORF">D0433_03245</name>
</gene>
<dbReference type="AlphaFoldDB" id="A0A395M2F8"/>
<dbReference type="EMBL" id="PHFL01000014">
    <property type="protein sequence ID" value="RFM24930.1"/>
    <property type="molecule type" value="Genomic_DNA"/>
</dbReference>
<organism evidence="1 2">
    <name type="scientific">Candidatus Thermochlorobacter aerophilus</name>
    <dbReference type="NCBI Taxonomy" id="1868324"/>
    <lineage>
        <taxon>Bacteria</taxon>
        <taxon>Pseudomonadati</taxon>
        <taxon>Chlorobiota</taxon>
        <taxon>Chlorobiia</taxon>
        <taxon>Chlorobiales</taxon>
        <taxon>Candidatus Thermochlorobacteriaceae</taxon>
        <taxon>Candidatus Thermochlorobacter</taxon>
    </lineage>
</organism>
<evidence type="ECO:0000313" key="2">
    <source>
        <dbReference type="Proteomes" id="UP000266389"/>
    </source>
</evidence>
<dbReference type="Proteomes" id="UP000266389">
    <property type="component" value="Unassembled WGS sequence"/>
</dbReference>
<dbReference type="Gene3D" id="2.60.40.4070">
    <property type="match status" value="1"/>
</dbReference>
<proteinExistence type="predicted"/>
<dbReference type="NCBIfam" id="TIGR04183">
    <property type="entry name" value="Por_Secre_tail"/>
    <property type="match status" value="1"/>
</dbReference>
<sequence length="295" mass="32794">MEKVSDLRYYSFLNTGSNNVTISQVQDMAINADDAVNQVPSNTTLKIATRVSGNWQSRGPLSVNTSTLPTTFSSDTFSESVVANSTFFVSLGTTNPTDDPLPVELVGFKGEATVLGVVLEWQTASERDNAGFMLMRNGEVIADYREHAALRGAGTSAVGRRYRFIDERVREGERYVYALRSVDFDGTVHDYAVRVEVEGKRVSRDYELMQNYPNPFNPVTTIRYVLPEESEVRVRVYDMLGRLVKEVVGGVRQGVGVYEVRFEGSGLGSGVYVYRLEAVGSRGRYVASKKMVLMK</sequence>
<comment type="caution">
    <text evidence="1">The sequence shown here is derived from an EMBL/GenBank/DDBJ whole genome shotgun (WGS) entry which is preliminary data.</text>
</comment>
<accession>A0A395M2F8</accession>